<dbReference type="InterPro" id="IPR009057">
    <property type="entry name" value="Homeodomain-like_sf"/>
</dbReference>
<comment type="caution">
    <text evidence="5">The sequence shown here is derived from an EMBL/GenBank/DDBJ whole genome shotgun (WGS) entry which is preliminary data.</text>
</comment>
<evidence type="ECO:0008006" key="7">
    <source>
        <dbReference type="Google" id="ProtNLM"/>
    </source>
</evidence>
<dbReference type="Gene3D" id="1.10.10.10">
    <property type="entry name" value="Winged helix-like DNA-binding domain superfamily/Winged helix DNA-binding domain"/>
    <property type="match status" value="1"/>
</dbReference>
<dbReference type="Proteomes" id="UP000230233">
    <property type="component" value="Chromosome III"/>
</dbReference>
<dbReference type="InterPro" id="IPR052338">
    <property type="entry name" value="Transposase_5"/>
</dbReference>
<dbReference type="GO" id="GO:0005634">
    <property type="term" value="C:nucleus"/>
    <property type="evidence" value="ECO:0007669"/>
    <property type="project" value="UniProtKB-SubCell"/>
</dbReference>
<dbReference type="InterPro" id="IPR036397">
    <property type="entry name" value="RNaseH_sf"/>
</dbReference>
<dbReference type="OrthoDB" id="5837857at2759"/>
<accession>A0A2G5UI96</accession>
<gene>
    <name evidence="5" type="primary">Cnig_chr_III.g11015</name>
    <name evidence="5" type="ORF">B9Z55_011015</name>
</gene>
<evidence type="ECO:0000313" key="6">
    <source>
        <dbReference type="Proteomes" id="UP000230233"/>
    </source>
</evidence>
<protein>
    <recommendedName>
        <fullName evidence="7">Tc1-like transposase DDE domain-containing protein</fullName>
    </recommendedName>
</protein>
<dbReference type="PANTHER" id="PTHR23022">
    <property type="entry name" value="TRANSPOSABLE ELEMENT-RELATED"/>
    <property type="match status" value="1"/>
</dbReference>
<dbReference type="Pfam" id="PF13358">
    <property type="entry name" value="DDE_3"/>
    <property type="match status" value="1"/>
</dbReference>
<dbReference type="Gene3D" id="3.30.420.10">
    <property type="entry name" value="Ribonuclease H-like superfamily/Ribonuclease H"/>
    <property type="match status" value="1"/>
</dbReference>
<comment type="subcellular location">
    <subcellularLocation>
        <location evidence="1">Nucleus</location>
    </subcellularLocation>
</comment>
<feature type="domain" description="Transposable element Tc3 transposase-like DNA-binding HTH" evidence="4">
    <location>
        <begin position="64"/>
        <end position="103"/>
    </location>
</feature>
<evidence type="ECO:0000259" key="2">
    <source>
        <dbReference type="Pfam" id="PF11427"/>
    </source>
</evidence>
<dbReference type="SUPFAM" id="SSF46689">
    <property type="entry name" value="Homeodomain-like"/>
    <property type="match status" value="1"/>
</dbReference>
<dbReference type="InterPro" id="IPR048703">
    <property type="entry name" value="Tnp_Tc3-like_HTH"/>
</dbReference>
<evidence type="ECO:0000256" key="1">
    <source>
        <dbReference type="ARBA" id="ARBA00004123"/>
    </source>
</evidence>
<dbReference type="Gene3D" id="1.10.10.60">
    <property type="entry name" value="Homeodomain-like"/>
    <property type="match status" value="1"/>
</dbReference>
<dbReference type="Pfam" id="PF11427">
    <property type="entry name" value="HTH_Tnp_Tc3_1"/>
    <property type="match status" value="1"/>
</dbReference>
<name>A0A2G5UI96_9PELO</name>
<sequence length="330" mass="38787">MPRGKSLTELEKGFIAGMKATGCSNRHVADMMGRSLCVINSYVRNPELYGKKKRAGRPPKTTPRQRRMILRAASNSILSSNQIKRQLQLPVTKMTICRVIKKSRFIRRRKMRRAPFLSPEHRQKREEFARQHINTDWSKVIWSDEKKFNLDGPDGYRYYWHDLRKSKMYLEQRSFKGGKGVMVWACFGSKGRIKLSFTPPRINSTIYQFVMKKSLLPYIKRHRRDHLIFMQDNASAHKSRSTMRWFAKKHISLLDWPAHSPDMNPQENIWGHMVRKIYENGKHYSNQDELKKAIVDAWNTVDQSLVDNLVLSMDGRMFKVIQNQGGPIDY</sequence>
<dbReference type="AlphaFoldDB" id="A0A2G5UI96"/>
<dbReference type="InterPro" id="IPR025898">
    <property type="entry name" value="Tc3_transposase_DNA-bd_dom"/>
</dbReference>
<evidence type="ECO:0000313" key="5">
    <source>
        <dbReference type="EMBL" id="PIC39274.1"/>
    </source>
</evidence>
<dbReference type="STRING" id="1611254.A0A2G5UI96"/>
<feature type="domain" description="Tc1-like transposase DDE" evidence="3">
    <location>
        <begin position="140"/>
        <end position="291"/>
    </location>
</feature>
<reference evidence="6" key="1">
    <citation type="submission" date="2017-10" db="EMBL/GenBank/DDBJ databases">
        <title>Rapid genome shrinkage in a self-fertile nematode reveals novel sperm competition proteins.</title>
        <authorList>
            <person name="Yin D."/>
            <person name="Schwarz E.M."/>
            <person name="Thomas C.G."/>
            <person name="Felde R.L."/>
            <person name="Korf I.F."/>
            <person name="Cutter A.D."/>
            <person name="Schartner C.M."/>
            <person name="Ralston E.J."/>
            <person name="Meyer B.J."/>
            <person name="Haag E.S."/>
        </authorList>
    </citation>
    <scope>NUCLEOTIDE SEQUENCE [LARGE SCALE GENOMIC DNA]</scope>
    <source>
        <strain evidence="6">JU1422</strain>
    </source>
</reference>
<feature type="domain" description="Tc3 transposase DNA binding" evidence="2">
    <location>
        <begin position="3"/>
        <end position="50"/>
    </location>
</feature>
<dbReference type="InterPro" id="IPR038717">
    <property type="entry name" value="Tc1-like_DDE_dom"/>
</dbReference>
<dbReference type="EMBL" id="PDUG01000003">
    <property type="protein sequence ID" value="PIC39274.1"/>
    <property type="molecule type" value="Genomic_DNA"/>
</dbReference>
<dbReference type="Pfam" id="PF21517">
    <property type="entry name" value="HTH_Tnp_Tc3_2_like"/>
    <property type="match status" value="1"/>
</dbReference>
<proteinExistence type="predicted"/>
<evidence type="ECO:0000259" key="3">
    <source>
        <dbReference type="Pfam" id="PF13358"/>
    </source>
</evidence>
<dbReference type="GO" id="GO:0003677">
    <property type="term" value="F:DNA binding"/>
    <property type="evidence" value="ECO:0007669"/>
    <property type="project" value="InterPro"/>
</dbReference>
<dbReference type="InterPro" id="IPR036388">
    <property type="entry name" value="WH-like_DNA-bd_sf"/>
</dbReference>
<evidence type="ECO:0000259" key="4">
    <source>
        <dbReference type="Pfam" id="PF21517"/>
    </source>
</evidence>
<dbReference type="PANTHER" id="PTHR23022:SF129">
    <property type="entry name" value="TRANSPOSABLE ELEMENT TC3 TRANSPOSASE"/>
    <property type="match status" value="1"/>
</dbReference>
<organism evidence="5 6">
    <name type="scientific">Caenorhabditis nigoni</name>
    <dbReference type="NCBI Taxonomy" id="1611254"/>
    <lineage>
        <taxon>Eukaryota</taxon>
        <taxon>Metazoa</taxon>
        <taxon>Ecdysozoa</taxon>
        <taxon>Nematoda</taxon>
        <taxon>Chromadorea</taxon>
        <taxon>Rhabditida</taxon>
        <taxon>Rhabditina</taxon>
        <taxon>Rhabditomorpha</taxon>
        <taxon>Rhabditoidea</taxon>
        <taxon>Rhabditidae</taxon>
        <taxon>Peloderinae</taxon>
        <taxon>Caenorhabditis</taxon>
    </lineage>
</organism>
<keyword evidence="6" id="KW-1185">Reference proteome</keyword>